<organism evidence="4 5">
    <name type="scientific">Oricola thermophila</name>
    <dbReference type="NCBI Taxonomy" id="2742145"/>
    <lineage>
        <taxon>Bacteria</taxon>
        <taxon>Pseudomonadati</taxon>
        <taxon>Pseudomonadota</taxon>
        <taxon>Alphaproteobacteria</taxon>
        <taxon>Hyphomicrobiales</taxon>
        <taxon>Ahrensiaceae</taxon>
        <taxon>Oricola</taxon>
    </lineage>
</organism>
<dbReference type="GO" id="GO:0006749">
    <property type="term" value="P:glutathione metabolic process"/>
    <property type="evidence" value="ECO:0007669"/>
    <property type="project" value="TreeGrafter"/>
</dbReference>
<dbReference type="AlphaFoldDB" id="A0A6N1VIZ8"/>
<dbReference type="Proteomes" id="UP000509367">
    <property type="component" value="Chromosome"/>
</dbReference>
<evidence type="ECO:0000256" key="2">
    <source>
        <dbReference type="PIRSR" id="PIRSR006386-1"/>
    </source>
</evidence>
<dbReference type="Gene3D" id="3.40.30.10">
    <property type="entry name" value="Glutaredoxin"/>
    <property type="match status" value="1"/>
</dbReference>
<dbReference type="CDD" id="cd03022">
    <property type="entry name" value="DsbA_HCCA_Iso"/>
    <property type="match status" value="1"/>
</dbReference>
<feature type="active site" description="Nucleophile" evidence="2">
    <location>
        <position position="13"/>
    </location>
</feature>
<reference evidence="4 5" key="1">
    <citation type="submission" date="2020-06" db="EMBL/GenBank/DDBJ databases">
        <title>Oricola thermophila sp. nov. isolated from a tidal sediments.</title>
        <authorList>
            <person name="Kwon K.K."/>
            <person name="Yang S.-H."/>
            <person name="Park M.-J."/>
        </authorList>
    </citation>
    <scope>NUCLEOTIDE SEQUENCE [LARGE SCALE GENOMIC DNA]</scope>
    <source>
        <strain evidence="4 5">MEBiC13590</strain>
    </source>
</reference>
<keyword evidence="1 4" id="KW-0413">Isomerase</keyword>
<evidence type="ECO:0000313" key="5">
    <source>
        <dbReference type="Proteomes" id="UP000509367"/>
    </source>
</evidence>
<dbReference type="InterPro" id="IPR001853">
    <property type="entry name" value="DSBA-like_thioredoxin_dom"/>
</dbReference>
<dbReference type="GO" id="GO:0018845">
    <property type="term" value="F:2-hydroxychromene-2-carboxylate isomerase activity"/>
    <property type="evidence" value="ECO:0007669"/>
    <property type="project" value="UniProtKB-UniRule"/>
</dbReference>
<comment type="similarity">
    <text evidence="1">Belongs to the GST superfamily. NadH family.</text>
</comment>
<dbReference type="GO" id="GO:0004364">
    <property type="term" value="F:glutathione transferase activity"/>
    <property type="evidence" value="ECO:0007669"/>
    <property type="project" value="TreeGrafter"/>
</dbReference>
<evidence type="ECO:0000256" key="1">
    <source>
        <dbReference type="PIRNR" id="PIRNR006386"/>
    </source>
</evidence>
<dbReference type="RefSeq" id="WP_175277244.1">
    <property type="nucleotide sequence ID" value="NZ_CP054836.1"/>
</dbReference>
<dbReference type="Pfam" id="PF01323">
    <property type="entry name" value="DSBA"/>
    <property type="match status" value="1"/>
</dbReference>
<dbReference type="PIRSF" id="PIRSF006386">
    <property type="entry name" value="HCCAis_GSTk"/>
    <property type="match status" value="1"/>
</dbReference>
<evidence type="ECO:0000313" key="4">
    <source>
        <dbReference type="EMBL" id="QKV19352.1"/>
    </source>
</evidence>
<dbReference type="KEGG" id="orm:HTY61_13235"/>
<dbReference type="GO" id="GO:0004602">
    <property type="term" value="F:glutathione peroxidase activity"/>
    <property type="evidence" value="ECO:0007669"/>
    <property type="project" value="TreeGrafter"/>
</dbReference>
<gene>
    <name evidence="4" type="ORF">HTY61_13235</name>
</gene>
<name>A0A6N1VIZ8_9HYPH</name>
<proteinExistence type="inferred from homology"/>
<dbReference type="SUPFAM" id="SSF52833">
    <property type="entry name" value="Thioredoxin-like"/>
    <property type="match status" value="1"/>
</dbReference>
<dbReference type="PANTHER" id="PTHR42943">
    <property type="entry name" value="GLUTATHIONE S-TRANSFERASE KAPPA"/>
    <property type="match status" value="1"/>
</dbReference>
<dbReference type="InterPro" id="IPR036249">
    <property type="entry name" value="Thioredoxin-like_sf"/>
</dbReference>
<dbReference type="EMBL" id="CP054836">
    <property type="protein sequence ID" value="QKV19352.1"/>
    <property type="molecule type" value="Genomic_DNA"/>
</dbReference>
<dbReference type="GO" id="GO:1901170">
    <property type="term" value="P:naphthalene catabolic process"/>
    <property type="evidence" value="ECO:0007669"/>
    <property type="project" value="InterPro"/>
</dbReference>
<feature type="domain" description="DSBA-like thioredoxin" evidence="3">
    <location>
        <begin position="5"/>
        <end position="196"/>
    </location>
</feature>
<protein>
    <recommendedName>
        <fullName evidence="1">2-hydroxychromene-2-carboxylate isomerase</fullName>
        <ecNumber evidence="1">5.99.1.4</ecNumber>
    </recommendedName>
</protein>
<dbReference type="InterPro" id="IPR014440">
    <property type="entry name" value="HCCAis_GSTk"/>
</dbReference>
<dbReference type="InterPro" id="IPR051924">
    <property type="entry name" value="GST_Kappa/NadH"/>
</dbReference>
<dbReference type="InterPro" id="IPR044087">
    <property type="entry name" value="NahD-like"/>
</dbReference>
<dbReference type="EC" id="5.99.1.4" evidence="1"/>
<comment type="catalytic activity">
    <reaction evidence="1">
        <text>2-hydroxychromene-2-carboxylate = (3E)-4-(2-hydroxyphenyl)-2-oxobut-3-enoate</text>
        <dbReference type="Rhea" id="RHEA:27401"/>
        <dbReference type="ChEBI" id="CHEBI:59350"/>
        <dbReference type="ChEBI" id="CHEBI:59353"/>
        <dbReference type="EC" id="5.99.1.4"/>
    </reaction>
</comment>
<accession>A0A6N1VIZ8</accession>
<sequence length="207" mass="22589">MARAIDYYFTSISPFSYLGHRAIVEVADRHGAALNIRPINLFGLWKESGAVPLAERAPMRQRYRLIELQRAADWRGLPITPRPAHFPVDPTLADHTIIAIGETGKDARDYVGAVFRAIWVEDRNISEEGVLADLLAKAGHDASAILEAAKSDSVAAIRVKNTEDAIAADAVGVPAYVLDGEPFWGQDRIEYVDRALASGRTPFAVPG</sequence>
<evidence type="ECO:0000259" key="3">
    <source>
        <dbReference type="Pfam" id="PF01323"/>
    </source>
</evidence>
<dbReference type="PANTHER" id="PTHR42943:SF2">
    <property type="entry name" value="GLUTATHIONE S-TRANSFERASE KAPPA 1"/>
    <property type="match status" value="1"/>
</dbReference>
<keyword evidence="5" id="KW-1185">Reference proteome</keyword>